<dbReference type="PANTHER" id="PTHR46865:SF2">
    <property type="entry name" value="MONOOXYGENASE"/>
    <property type="match status" value="1"/>
</dbReference>
<dbReference type="PANTHER" id="PTHR46865">
    <property type="entry name" value="OXIDOREDUCTASE-RELATED"/>
    <property type="match status" value="1"/>
</dbReference>
<proteinExistence type="predicted"/>
<dbReference type="SUPFAM" id="SSF51905">
    <property type="entry name" value="FAD/NAD(P)-binding domain"/>
    <property type="match status" value="1"/>
</dbReference>
<gene>
    <name evidence="2" type="ORF">GCM10010334_50130</name>
</gene>
<dbReference type="RefSeq" id="WP_189825240.1">
    <property type="nucleotide sequence ID" value="NZ_BMVC01000010.1"/>
</dbReference>
<organism evidence="2 3">
    <name type="scientific">Streptomyces finlayi</name>
    <dbReference type="NCBI Taxonomy" id="67296"/>
    <lineage>
        <taxon>Bacteria</taxon>
        <taxon>Bacillati</taxon>
        <taxon>Actinomycetota</taxon>
        <taxon>Actinomycetes</taxon>
        <taxon>Kitasatosporales</taxon>
        <taxon>Streptomycetaceae</taxon>
        <taxon>Streptomyces</taxon>
    </lineage>
</organism>
<evidence type="ECO:0000259" key="1">
    <source>
        <dbReference type="Pfam" id="PF01494"/>
    </source>
</evidence>
<dbReference type="InterPro" id="IPR036188">
    <property type="entry name" value="FAD/NAD-bd_sf"/>
</dbReference>
<reference evidence="2" key="1">
    <citation type="journal article" date="2014" name="Int. J. Syst. Evol. Microbiol.">
        <title>Complete genome sequence of Corynebacterium casei LMG S-19264T (=DSM 44701T), isolated from a smear-ripened cheese.</title>
        <authorList>
            <consortium name="US DOE Joint Genome Institute (JGI-PGF)"/>
            <person name="Walter F."/>
            <person name="Albersmeier A."/>
            <person name="Kalinowski J."/>
            <person name="Ruckert C."/>
        </authorList>
    </citation>
    <scope>NUCLEOTIDE SEQUENCE</scope>
    <source>
        <strain evidence="2">JCM 4637</strain>
    </source>
</reference>
<evidence type="ECO:0000313" key="2">
    <source>
        <dbReference type="EMBL" id="GHD02951.1"/>
    </source>
</evidence>
<dbReference type="InterPro" id="IPR002938">
    <property type="entry name" value="FAD-bd"/>
</dbReference>
<reference evidence="2" key="2">
    <citation type="submission" date="2020-09" db="EMBL/GenBank/DDBJ databases">
        <authorList>
            <person name="Sun Q."/>
            <person name="Ohkuma M."/>
        </authorList>
    </citation>
    <scope>NUCLEOTIDE SEQUENCE</scope>
    <source>
        <strain evidence="2">JCM 4637</strain>
    </source>
</reference>
<name>A0A919CC33_9ACTN</name>
<dbReference type="AlphaFoldDB" id="A0A919CC33"/>
<dbReference type="PRINTS" id="PR00420">
    <property type="entry name" value="RNGMNOXGNASE"/>
</dbReference>
<dbReference type="Proteomes" id="UP000638353">
    <property type="component" value="Unassembled WGS sequence"/>
</dbReference>
<feature type="domain" description="FAD-binding" evidence="1">
    <location>
        <begin position="10"/>
        <end position="350"/>
    </location>
</feature>
<evidence type="ECO:0000313" key="3">
    <source>
        <dbReference type="Proteomes" id="UP000638353"/>
    </source>
</evidence>
<dbReference type="InterPro" id="IPR051704">
    <property type="entry name" value="FAD_aromatic-hydroxylase"/>
</dbReference>
<sequence length="412" mass="46073">MSTKTSPVRTVLISGASIAGPALAHWLHRYGFTPTVVERAPELRSGGYKVDLRGEAVEVCERMGIMDEVRAHSTDMQLGAYVDADNRVVGEMPAAFFGGRVDGDDEIMRGDLARILYERTRDDVEYLFGDSIASLTEDSDGVLVTFENAPPRRFDLVVGADGMHSHTRRLVFGDEERFRRHLGAYISIFTAPNDLELDRREVYHVVVDKMVCAYSSQGQQTARNMFVFASPEIPYDHRDTAAQKRILHNTFAQNESWEIPRLLSHAASADDFYFDSISLIEMDRWSKGRVVLLGDAAHCVSPAAGQGTGLALIGAYTLAGELAASRGDFRQALDAYERHMRPGVEHTQDFARKFVTQMTVDRQWKIRLRLLMLRTLPKMPWRNLIAKKITEDVQKAAHVVPLKGYGAGRVAA</sequence>
<protein>
    <submittedName>
        <fullName evidence="2">FAD-dependent oxidoreductase</fullName>
    </submittedName>
</protein>
<dbReference type="Gene3D" id="3.30.9.10">
    <property type="entry name" value="D-Amino Acid Oxidase, subunit A, domain 2"/>
    <property type="match status" value="1"/>
</dbReference>
<dbReference type="EMBL" id="BMVC01000010">
    <property type="protein sequence ID" value="GHD02951.1"/>
    <property type="molecule type" value="Genomic_DNA"/>
</dbReference>
<dbReference type="GO" id="GO:0071949">
    <property type="term" value="F:FAD binding"/>
    <property type="evidence" value="ECO:0007669"/>
    <property type="project" value="InterPro"/>
</dbReference>
<accession>A0A919CC33</accession>
<dbReference type="Gene3D" id="3.50.50.60">
    <property type="entry name" value="FAD/NAD(P)-binding domain"/>
    <property type="match status" value="1"/>
</dbReference>
<comment type="caution">
    <text evidence="2">The sequence shown here is derived from an EMBL/GenBank/DDBJ whole genome shotgun (WGS) entry which is preliminary data.</text>
</comment>
<dbReference type="Pfam" id="PF01494">
    <property type="entry name" value="FAD_binding_3"/>
    <property type="match status" value="1"/>
</dbReference>